<dbReference type="InterPro" id="IPR050289">
    <property type="entry name" value="TorD/DmsD_chaperones"/>
</dbReference>
<evidence type="ECO:0000313" key="2">
    <source>
        <dbReference type="EMBL" id="XBS71393.1"/>
    </source>
</evidence>
<evidence type="ECO:0000256" key="1">
    <source>
        <dbReference type="ARBA" id="ARBA00023186"/>
    </source>
</evidence>
<dbReference type="EMBL" id="CP157947">
    <property type="protein sequence ID" value="XBS71393.1"/>
    <property type="molecule type" value="Genomic_DNA"/>
</dbReference>
<reference evidence="2" key="1">
    <citation type="submission" date="2024-06" db="EMBL/GenBank/DDBJ databases">
        <authorList>
            <person name="Coelho C."/>
            <person name="Bento M."/>
            <person name="Garcia E."/>
            <person name="Camelo A."/>
            <person name="Brandao I."/>
            <person name="Espirito Santo C."/>
            <person name="Trovao J."/>
            <person name="Verissimo A."/>
            <person name="Costa J."/>
            <person name="Tiago I."/>
        </authorList>
    </citation>
    <scope>NUCLEOTIDE SEQUENCE</scope>
    <source>
        <strain evidence="2">KWT182</strain>
    </source>
</reference>
<dbReference type="AlphaFoldDB" id="A0AAU7QE74"/>
<dbReference type="SUPFAM" id="SSF89155">
    <property type="entry name" value="TorD-like"/>
    <property type="match status" value="1"/>
</dbReference>
<name>A0AAU7QE74_9GAMM</name>
<organism evidence="2">
    <name type="scientific">Acerihabitans sp. KWT182</name>
    <dbReference type="NCBI Taxonomy" id="3157919"/>
    <lineage>
        <taxon>Bacteria</taxon>
        <taxon>Pseudomonadati</taxon>
        <taxon>Pseudomonadota</taxon>
        <taxon>Gammaproteobacteria</taxon>
        <taxon>Enterobacterales</taxon>
        <taxon>Pectobacteriaceae</taxon>
        <taxon>Acerihabitans</taxon>
    </lineage>
</organism>
<dbReference type="PANTHER" id="PTHR34227:SF6">
    <property type="entry name" value="TAT PROOFREADING CHAPERONE DMSD"/>
    <property type="match status" value="1"/>
</dbReference>
<dbReference type="Pfam" id="PF02613">
    <property type="entry name" value="Nitrate_red_del"/>
    <property type="match status" value="1"/>
</dbReference>
<sequence length="211" mass="23275">MTETIQGRLPQIAFTGRVLGQLLSASPDDEACRPLLTALGDVAWLDEWPYGGPDVLRGIAGLLAEGLSDAGAETPAQAYQRLFIGPDALAAPPWGSVYLDRESVLFGESTLSLRRWRQEQGIETQQQDNEPEDSIGMLLLLSAWLAEQQRGELLDSLLARHLFPWCFRYLTLLETHAGHPLYLGAAKLAALTLREWQASCDVASLPARLYF</sequence>
<dbReference type="InterPro" id="IPR020945">
    <property type="entry name" value="DMSO/NO3_reduct_chaperone"/>
</dbReference>
<dbReference type="InterPro" id="IPR036411">
    <property type="entry name" value="TorD-like_sf"/>
</dbReference>
<keyword evidence="1" id="KW-0143">Chaperone</keyword>
<dbReference type="InterPro" id="IPR026269">
    <property type="entry name" value="DmsD-type"/>
</dbReference>
<dbReference type="Gene3D" id="1.10.3480.10">
    <property type="entry name" value="TorD-like"/>
    <property type="match status" value="1"/>
</dbReference>
<protein>
    <submittedName>
        <fullName evidence="2">Tat proofreading chaperone DmsD</fullName>
    </submittedName>
</protein>
<dbReference type="NCBIfam" id="NF008632">
    <property type="entry name" value="PRK11621.1"/>
    <property type="match status" value="1"/>
</dbReference>
<proteinExistence type="predicted"/>
<dbReference type="PANTHER" id="PTHR34227">
    <property type="entry name" value="CHAPERONE PROTEIN YCDY"/>
    <property type="match status" value="1"/>
</dbReference>
<accession>A0AAU7QE74</accession>
<dbReference type="PIRSF" id="PIRSF004690">
    <property type="entry name" value="DmsD"/>
    <property type="match status" value="1"/>
</dbReference>
<gene>
    <name evidence="2" type="primary">dmsD</name>
    <name evidence="2" type="ORF">ABK905_10895</name>
</gene>